<dbReference type="RefSeq" id="XP_010698942.1">
    <property type="nucleotide sequence ID" value="XM_010700640.1"/>
</dbReference>
<feature type="region of interest" description="Disordered" evidence="1">
    <location>
        <begin position="917"/>
        <end position="984"/>
    </location>
</feature>
<gene>
    <name evidence="3" type="ORF">LPMP_211570</name>
</gene>
<feature type="compositionally biased region" description="Polar residues" evidence="1">
    <location>
        <begin position="1211"/>
        <end position="1220"/>
    </location>
</feature>
<feature type="region of interest" description="Disordered" evidence="1">
    <location>
        <begin position="1290"/>
        <end position="1321"/>
    </location>
</feature>
<feature type="region of interest" description="Disordered" evidence="1">
    <location>
        <begin position="549"/>
        <end position="571"/>
    </location>
</feature>
<evidence type="ECO:0000259" key="2">
    <source>
        <dbReference type="PROSITE" id="PS51745"/>
    </source>
</evidence>
<dbReference type="InterPro" id="IPR053793">
    <property type="entry name" value="PB1-like"/>
</dbReference>
<feature type="compositionally biased region" description="Low complexity" evidence="1">
    <location>
        <begin position="195"/>
        <end position="219"/>
    </location>
</feature>
<dbReference type="GeneID" id="22574979"/>
<dbReference type="PROSITE" id="PS51745">
    <property type="entry name" value="PB1"/>
    <property type="match status" value="1"/>
</dbReference>
<dbReference type="SMART" id="SM00666">
    <property type="entry name" value="PB1"/>
    <property type="match status" value="1"/>
</dbReference>
<dbReference type="PANTHER" id="PTHR47339">
    <property type="entry name" value="CELL DIVISION CONTROL PROTEIN 24"/>
    <property type="match status" value="1"/>
</dbReference>
<feature type="region of interest" description="Disordered" evidence="1">
    <location>
        <begin position="1"/>
        <end position="32"/>
    </location>
</feature>
<dbReference type="Proteomes" id="UP000063063">
    <property type="component" value="Chromosome 21"/>
</dbReference>
<dbReference type="InterPro" id="IPR053026">
    <property type="entry name" value="CDC42_GEF"/>
</dbReference>
<dbReference type="Gene3D" id="3.10.20.90">
    <property type="entry name" value="Phosphatidylinositol 3-kinase Catalytic Subunit, Chain A, domain 1"/>
    <property type="match status" value="1"/>
</dbReference>
<feature type="compositionally biased region" description="Low complexity" evidence="1">
    <location>
        <begin position="1186"/>
        <end position="1199"/>
    </location>
</feature>
<feature type="region of interest" description="Disordered" evidence="1">
    <location>
        <begin position="1415"/>
        <end position="1435"/>
    </location>
</feature>
<evidence type="ECO:0000313" key="3">
    <source>
        <dbReference type="EMBL" id="AIN98235.1"/>
    </source>
</evidence>
<protein>
    <recommendedName>
        <fullName evidence="2">PB1 domain-containing protein</fullName>
    </recommendedName>
</protein>
<feature type="compositionally biased region" description="Polar residues" evidence="1">
    <location>
        <begin position="953"/>
        <end position="978"/>
    </location>
</feature>
<dbReference type="CDD" id="cd05992">
    <property type="entry name" value="PB1"/>
    <property type="match status" value="1"/>
</dbReference>
<feature type="region of interest" description="Disordered" evidence="1">
    <location>
        <begin position="250"/>
        <end position="288"/>
    </location>
</feature>
<dbReference type="InterPro" id="IPR000270">
    <property type="entry name" value="PB1_dom"/>
</dbReference>
<dbReference type="SUPFAM" id="SSF54277">
    <property type="entry name" value="CAD &amp; PB1 domains"/>
    <property type="match status" value="1"/>
</dbReference>
<feature type="region of interest" description="Disordered" evidence="1">
    <location>
        <begin position="122"/>
        <end position="169"/>
    </location>
</feature>
<proteinExistence type="predicted"/>
<dbReference type="FunFam" id="3.10.20.90:FF:000405">
    <property type="entry name" value="PB1_domain_containing_protein"/>
    <property type="match status" value="1"/>
</dbReference>
<dbReference type="PANTHER" id="PTHR47339:SF1">
    <property type="entry name" value="CELL DIVISION CONTROL PROTEIN 24"/>
    <property type="match status" value="1"/>
</dbReference>
<feature type="domain" description="PB1" evidence="2">
    <location>
        <begin position="1018"/>
        <end position="1112"/>
    </location>
</feature>
<dbReference type="VEuPathDB" id="TriTrypDB:LPMP_211570"/>
<reference evidence="3 4" key="1">
    <citation type="journal article" date="2015" name="Sci. Rep.">
        <title>The genome of Leishmania panamensis: insights into genomics of the L. (Viannia) subgenus.</title>
        <authorList>
            <person name="Llanes A."/>
            <person name="Restrepo C.M."/>
            <person name="Vecchio G.D."/>
            <person name="Anguizola F.J."/>
            <person name="Lleonart R."/>
        </authorList>
    </citation>
    <scope>NUCLEOTIDE SEQUENCE [LARGE SCALE GENOMIC DNA]</scope>
    <source>
        <strain evidence="3 4">MHOM/PA/94/PSC-1</strain>
    </source>
</reference>
<evidence type="ECO:0000313" key="4">
    <source>
        <dbReference type="Proteomes" id="UP000063063"/>
    </source>
</evidence>
<accession>A0A088RQU8</accession>
<feature type="region of interest" description="Disordered" evidence="1">
    <location>
        <begin position="187"/>
        <end position="230"/>
    </location>
</feature>
<keyword evidence="4" id="KW-1185">Reference proteome</keyword>
<feature type="compositionally biased region" description="Low complexity" evidence="1">
    <location>
        <begin position="1151"/>
        <end position="1174"/>
    </location>
</feature>
<dbReference type="EMBL" id="CP009390">
    <property type="protein sequence ID" value="AIN98235.1"/>
    <property type="molecule type" value="Genomic_DNA"/>
</dbReference>
<feature type="compositionally biased region" description="Polar residues" evidence="1">
    <location>
        <begin position="270"/>
        <end position="288"/>
    </location>
</feature>
<dbReference type="Pfam" id="PF00564">
    <property type="entry name" value="PB1"/>
    <property type="match status" value="1"/>
</dbReference>
<dbReference type="eggNOG" id="ENOG502RXGT">
    <property type="taxonomic scope" value="Eukaryota"/>
</dbReference>
<feature type="region of interest" description="Disordered" evidence="1">
    <location>
        <begin position="1494"/>
        <end position="1586"/>
    </location>
</feature>
<feature type="region of interest" description="Disordered" evidence="1">
    <location>
        <begin position="1144"/>
        <end position="1274"/>
    </location>
</feature>
<dbReference type="OrthoDB" id="1594986at2759"/>
<organism evidence="3 4">
    <name type="scientific">Leishmania panamensis</name>
    <dbReference type="NCBI Taxonomy" id="5679"/>
    <lineage>
        <taxon>Eukaryota</taxon>
        <taxon>Discoba</taxon>
        <taxon>Euglenozoa</taxon>
        <taxon>Kinetoplastea</taxon>
        <taxon>Metakinetoplastina</taxon>
        <taxon>Trypanosomatida</taxon>
        <taxon>Trypanosomatidae</taxon>
        <taxon>Leishmaniinae</taxon>
        <taxon>Leishmania</taxon>
        <taxon>Leishmania guyanensis species complex</taxon>
    </lineage>
</organism>
<evidence type="ECO:0000256" key="1">
    <source>
        <dbReference type="SAM" id="MobiDB-lite"/>
    </source>
</evidence>
<dbReference type="KEGG" id="lpan:LPMP_211570"/>
<name>A0A088RQU8_LEIPA</name>
<dbReference type="VEuPathDB" id="TriTrypDB:LPAL13_210020300"/>
<sequence length="1586" mass="169430">MNHTGDKAPGAAIVTPAPALGAGKKPHRSNGNYVKSYGRASYENHKAKEAHPLQRPQELLKQVDSNAAAVPRSIDTPLWSFTSQERPGLEVSPLSSPRYNDGEVDASPLRVQSQSYVPKHRRLQNGDHAGASKEDIATAHVPRRTPPLPHRVQQHVDPTAPSAPLQVSASEGAARVLRQHHMTGKENINIGSHNAPSSGGTAAAPAASPQSAPRPTSSAEARQCRVSTTSHSAAAPALAAAGFRHIASGHVRQRPPSLPGASTAPRQVPAASTLTTGAGRNGGSTAARSASKFGVTIKARPVAVTTRKQLAPLGSAATEEAHQHKAPARTPAAAVRERSPVMDAALRYQLDQMKSVLDYVAEVATALSERRRCAAPPQSTEEFRASVVPRRRCGGTSAFSGEPDGGDLDSPDPTVQVHHSGDSVALLSDVHQAATRLLSAFTKLEYAQLSEDVDMPLLERDTVEHSAELLRLVDGVERYLSLHAEALVRQGLEERRYVFRAMHQLVRFIVRMTHEVVLLRDLALRHDLGQALEVWCSFRAGVEAQSQAGAGASDGDALDKPEDATTPSLRPSPHAQLIFPVAIMLTSPFFAWLEERWFPAMREWRRLVLSARQAASSGDIEGAIRRSRQEAMWIDGLEEILRPGETITILLHQQVEQPIEELGKAFSMKRAAMATLREVVESDEAAAGTLSAAQLSKALKAAQAYTMVCSGRGMGDDKLTASAAGYKEDAALVHRAEELLARLQEADMLHRATTAVLLQPAPELATVLEQITRANELLLLWRRAHDATAAQTALAAGTAALEVYRLQRHSGRLSDSPSSLTLTRAEVTTSSCIPSILSSGSSTAAPVPWIGDGFPAFFDVHALYVAHTPGGPWSQKLSTAYTKLCEVFGMLYTKHQARRELELVLAYPAVDDSSTRPIGGLSLSQQVTPRRPTHDAVSPSDTLRASDEGANAHDQSLVGSLGGTTRSRTSDVSATPVLSTPKRASAEKLHQCIQQAEAAGIGGPLVEEARARLRRLETLRLKIHFDAQTRVLPVADAAQAAFHDVYQQIHDFCQTQLQQPQRSSGAERRLRIRYEDTDGDFISLLDQQDWCMMLSEFAPNGCGGVKIELFCDYPTMPGIMNNSMVVTSSDDVQRIGVESELASGDFQTEIAPETCTPPGTAAATGSAAATAATTPEKRTNVFERLASTSKGSAAAPAASGQRKPRTHPHSLGTTSSQRALTQPRARGTGTGAGSASIHSGSPQKIYAACRAPAGGGSGRSKDAPSQAAAGVGAPKTAALTAENLRRNLLPAQAPSRPEGAEATAQNEVRRSGGRPSNDGMDTIAKSAAAEMDRHTAPSAPVGASATKAHGLVSNNDAHDDGEQERSTVHLNLDMARRWETVSDDELQLLEMQTSASVSTVHPDRGIVISSSATVRPTELPPRAEPSRNTFTATYCSGRGKSVSERGGGGGADEAVNKLSEADKTHKRHLCLSPSRHPSRWSSDAFSLDDVETVCSERSRMPQQTAKPKGPTSLPPRPVNAGGLQTPQRVRRGARGTPIRFRPDAGDDNGDSDQGDGANASDGLFAEMQRMREANTRAMVQRKPSWH</sequence>